<sequence>MSAVSRWASNGNSGSPGYKLETLSRIVATISGCKKTVSTSRCLLSAAETINRGGSSNINDAAVRRAASPLRSPVVLTNSYRNSLYGPVMPSMHLVELAAAGTRSKNSSSFNDRRGCRISTCTFHIGRCTNGSSYLKRTPRRRSPMPCSSCPLTKAFAILVSPGIRRSERAISINRPQCRLSLQILSWLRPVRLCGYSVLYWREHSATSEWACPCRAVFIPTRLSCLHGSGLLAMTHSAQASVIWATTSLLFLGGSARKPHDAFRYSRVAKTQLRSVFVEYS</sequence>
<protein>
    <submittedName>
        <fullName evidence="1">Uncharacterized protein</fullName>
    </submittedName>
</protein>
<organism evidence="1 2">
    <name type="scientific">Stieleria marina</name>
    <dbReference type="NCBI Taxonomy" id="1930275"/>
    <lineage>
        <taxon>Bacteria</taxon>
        <taxon>Pseudomonadati</taxon>
        <taxon>Planctomycetota</taxon>
        <taxon>Planctomycetia</taxon>
        <taxon>Pirellulales</taxon>
        <taxon>Pirellulaceae</taxon>
        <taxon>Stieleria</taxon>
    </lineage>
</organism>
<keyword evidence="2" id="KW-1185">Reference proteome</keyword>
<name>A0A517P141_9BACT</name>
<reference evidence="1 2" key="1">
    <citation type="submission" date="2019-02" db="EMBL/GenBank/DDBJ databases">
        <title>Deep-cultivation of Planctomycetes and their phenomic and genomic characterization uncovers novel biology.</title>
        <authorList>
            <person name="Wiegand S."/>
            <person name="Jogler M."/>
            <person name="Boedeker C."/>
            <person name="Pinto D."/>
            <person name="Vollmers J."/>
            <person name="Rivas-Marin E."/>
            <person name="Kohn T."/>
            <person name="Peeters S.H."/>
            <person name="Heuer A."/>
            <person name="Rast P."/>
            <person name="Oberbeckmann S."/>
            <person name="Bunk B."/>
            <person name="Jeske O."/>
            <person name="Meyerdierks A."/>
            <person name="Storesund J.E."/>
            <person name="Kallscheuer N."/>
            <person name="Luecker S."/>
            <person name="Lage O.M."/>
            <person name="Pohl T."/>
            <person name="Merkel B.J."/>
            <person name="Hornburger P."/>
            <person name="Mueller R.-W."/>
            <person name="Bruemmer F."/>
            <person name="Labrenz M."/>
            <person name="Spormann A.M."/>
            <person name="Op den Camp H."/>
            <person name="Overmann J."/>
            <person name="Amann R."/>
            <person name="Jetten M.S.M."/>
            <person name="Mascher T."/>
            <person name="Medema M.H."/>
            <person name="Devos D.P."/>
            <person name="Kaster A.-K."/>
            <person name="Ovreas L."/>
            <person name="Rohde M."/>
            <person name="Galperin M.Y."/>
            <person name="Jogler C."/>
        </authorList>
    </citation>
    <scope>NUCLEOTIDE SEQUENCE [LARGE SCALE GENOMIC DNA]</scope>
    <source>
        <strain evidence="1 2">K23_9</strain>
    </source>
</reference>
<accession>A0A517P141</accession>
<dbReference type="Proteomes" id="UP000319817">
    <property type="component" value="Chromosome"/>
</dbReference>
<dbReference type="EMBL" id="CP036526">
    <property type="protein sequence ID" value="QDT13063.1"/>
    <property type="molecule type" value="Genomic_DNA"/>
</dbReference>
<evidence type="ECO:0000313" key="1">
    <source>
        <dbReference type="EMBL" id="QDT13063.1"/>
    </source>
</evidence>
<gene>
    <name evidence="1" type="ORF">K239x_50790</name>
</gene>
<dbReference type="AlphaFoldDB" id="A0A517P141"/>
<proteinExistence type="predicted"/>
<evidence type="ECO:0000313" key="2">
    <source>
        <dbReference type="Proteomes" id="UP000319817"/>
    </source>
</evidence>